<keyword evidence="18" id="KW-1185">Reference proteome</keyword>
<evidence type="ECO:0000256" key="13">
    <source>
        <dbReference type="ARBA" id="ARBA00032493"/>
    </source>
</evidence>
<evidence type="ECO:0000256" key="8">
    <source>
        <dbReference type="ARBA" id="ARBA00022857"/>
    </source>
</evidence>
<keyword evidence="10 17" id="KW-0503">Monooxygenase</keyword>
<evidence type="ECO:0000256" key="1">
    <source>
        <dbReference type="ARBA" id="ARBA00001974"/>
    </source>
</evidence>
<protein>
    <recommendedName>
        <fullName evidence="5">L-lysine N6-monooxygenase MbtG</fullName>
        <ecNumber evidence="4">1.14.13.59</ecNumber>
    </recommendedName>
    <alternativeName>
        <fullName evidence="14">Lysine 6-N-hydroxylase</fullName>
    </alternativeName>
    <alternativeName>
        <fullName evidence="13">Lysine N6-hydroxylase</fullName>
    </alternativeName>
    <alternativeName>
        <fullName evidence="11">Lysine-N-oxygenase</fullName>
    </alternativeName>
    <alternativeName>
        <fullName evidence="12">Mycobactin synthase protein G</fullName>
    </alternativeName>
</protein>
<evidence type="ECO:0000256" key="2">
    <source>
        <dbReference type="ARBA" id="ARBA00004924"/>
    </source>
</evidence>
<dbReference type="Proteomes" id="UP001501746">
    <property type="component" value="Unassembled WGS sequence"/>
</dbReference>
<evidence type="ECO:0000313" key="17">
    <source>
        <dbReference type="EMBL" id="GAA1826276.1"/>
    </source>
</evidence>
<comment type="caution">
    <text evidence="17">The sequence shown here is derived from an EMBL/GenBank/DDBJ whole genome shotgun (WGS) entry which is preliminary data.</text>
</comment>
<evidence type="ECO:0000256" key="15">
    <source>
        <dbReference type="ARBA" id="ARBA00048407"/>
    </source>
</evidence>
<dbReference type="RefSeq" id="WP_212275431.1">
    <property type="nucleotide sequence ID" value="NZ_BAAANK010000002.1"/>
</dbReference>
<keyword evidence="7" id="KW-0274">FAD</keyword>
<comment type="catalytic activity">
    <reaction evidence="15">
        <text>L-lysine + NADPH + O2 = N(6)-hydroxy-L-lysine + NADP(+) + H2O</text>
        <dbReference type="Rhea" id="RHEA:23228"/>
        <dbReference type="ChEBI" id="CHEBI:15377"/>
        <dbReference type="ChEBI" id="CHEBI:15379"/>
        <dbReference type="ChEBI" id="CHEBI:32551"/>
        <dbReference type="ChEBI" id="CHEBI:57783"/>
        <dbReference type="ChEBI" id="CHEBI:57820"/>
        <dbReference type="ChEBI" id="CHEBI:58349"/>
        <dbReference type="EC" id="1.14.13.59"/>
    </reaction>
</comment>
<comment type="cofactor">
    <cofactor evidence="1">
        <name>FAD</name>
        <dbReference type="ChEBI" id="CHEBI:57692"/>
    </cofactor>
</comment>
<evidence type="ECO:0000256" key="4">
    <source>
        <dbReference type="ARBA" id="ARBA00013076"/>
    </source>
</evidence>
<reference evidence="17 18" key="1">
    <citation type="journal article" date="2019" name="Int. J. Syst. Evol. Microbiol.">
        <title>The Global Catalogue of Microorganisms (GCM) 10K type strain sequencing project: providing services to taxonomists for standard genome sequencing and annotation.</title>
        <authorList>
            <consortium name="The Broad Institute Genomics Platform"/>
            <consortium name="The Broad Institute Genome Sequencing Center for Infectious Disease"/>
            <person name="Wu L."/>
            <person name="Ma J."/>
        </authorList>
    </citation>
    <scope>NUCLEOTIDE SEQUENCE [LARGE SCALE GENOMIC DNA]</scope>
    <source>
        <strain evidence="17 18">JCM 14323</strain>
    </source>
</reference>
<dbReference type="PANTHER" id="PTHR42802">
    <property type="entry name" value="MONOOXYGENASE"/>
    <property type="match status" value="1"/>
</dbReference>
<evidence type="ECO:0000256" key="10">
    <source>
        <dbReference type="ARBA" id="ARBA00023033"/>
    </source>
</evidence>
<evidence type="ECO:0000256" key="6">
    <source>
        <dbReference type="ARBA" id="ARBA00022630"/>
    </source>
</evidence>
<evidence type="ECO:0000256" key="11">
    <source>
        <dbReference type="ARBA" id="ARBA00029939"/>
    </source>
</evidence>
<evidence type="ECO:0000256" key="7">
    <source>
        <dbReference type="ARBA" id="ARBA00022827"/>
    </source>
</evidence>
<keyword evidence="8" id="KW-0521">NADP</keyword>
<proteinExistence type="inferred from homology"/>
<dbReference type="EC" id="1.14.13.59" evidence="4"/>
<keyword evidence="6" id="KW-0285">Flavoprotein</keyword>
<accession>A0ABN2MH72</accession>
<comment type="similarity">
    <text evidence="3">Belongs to the lysine N(6)-hydroxylase/L-ornithine N(5)-oxygenase family.</text>
</comment>
<keyword evidence="9" id="KW-0560">Oxidoreductase</keyword>
<evidence type="ECO:0000256" key="12">
    <source>
        <dbReference type="ARBA" id="ARBA00031158"/>
    </source>
</evidence>
<dbReference type="InterPro" id="IPR025700">
    <property type="entry name" value="Lys/Orn_oxygenase"/>
</dbReference>
<evidence type="ECO:0000256" key="14">
    <source>
        <dbReference type="ARBA" id="ARBA00032738"/>
    </source>
</evidence>
<sequence length="500" mass="54285">MSATRPARVHDVVGIGIGPFNLGLACLVEPLALDAVFLDRVEGFAWHHGMMLDGATIQVPFMADLVTMADPTSPFSFLNWLKQSGRLYPFYIRESFYPLRAEYDAYCRWASEQLPSLRWGRDVISVEHDEASDTYTVSALDLATGDLETYTARHVVLGVGTTPTIPAALRDLPGLVVHSSDYLPNRDRLRATGSITVVGSGQSAAEVYRDLLGGARDGGYDVDWITRSPRFFPMEYTKLTLEMTSPEYTDHFHGLPLPLRQRLGREQRSLYKGISADLIDEIYDALYELSASGPVPSTLLTDTELTDAAWDGSRFRLRLRHAQLDAEHERETEAIVLATGYSAQVPAFLDPIRSRLDWDDLGRLDVARDYSIDGGRGRVFVQNGEEHTHGLTAPDLGFGAWRNAQIIAKVCGHEIYPLERRIAFQEFGVPASAAGRADATTSGSRYGAGAPTRPPGAGAGAPTRPPGAGAGAPTRPPGAGAGAPTRPPGADAVLAQEVLR</sequence>
<organism evidence="17 18">
    <name type="scientific">Agromyces salentinus</name>
    <dbReference type="NCBI Taxonomy" id="269421"/>
    <lineage>
        <taxon>Bacteria</taxon>
        <taxon>Bacillati</taxon>
        <taxon>Actinomycetota</taxon>
        <taxon>Actinomycetes</taxon>
        <taxon>Micrococcales</taxon>
        <taxon>Microbacteriaceae</taxon>
        <taxon>Agromyces</taxon>
    </lineage>
</organism>
<dbReference type="InterPro" id="IPR036188">
    <property type="entry name" value="FAD/NAD-bd_sf"/>
</dbReference>
<evidence type="ECO:0000256" key="3">
    <source>
        <dbReference type="ARBA" id="ARBA00007588"/>
    </source>
</evidence>
<evidence type="ECO:0000256" key="5">
    <source>
        <dbReference type="ARBA" id="ARBA00016406"/>
    </source>
</evidence>
<dbReference type="GO" id="GO:0004497">
    <property type="term" value="F:monooxygenase activity"/>
    <property type="evidence" value="ECO:0007669"/>
    <property type="project" value="UniProtKB-KW"/>
</dbReference>
<evidence type="ECO:0000256" key="9">
    <source>
        <dbReference type="ARBA" id="ARBA00023002"/>
    </source>
</evidence>
<dbReference type="Gene3D" id="3.50.50.60">
    <property type="entry name" value="FAD/NAD(P)-binding domain"/>
    <property type="match status" value="1"/>
</dbReference>
<comment type="pathway">
    <text evidence="2">Siderophore biosynthesis.</text>
</comment>
<name>A0ABN2MH72_9MICO</name>
<feature type="region of interest" description="Disordered" evidence="16">
    <location>
        <begin position="433"/>
        <end position="500"/>
    </location>
</feature>
<dbReference type="SUPFAM" id="SSF51905">
    <property type="entry name" value="FAD/NAD(P)-binding domain"/>
    <property type="match status" value="2"/>
</dbReference>
<evidence type="ECO:0000313" key="18">
    <source>
        <dbReference type="Proteomes" id="UP001501746"/>
    </source>
</evidence>
<dbReference type="Pfam" id="PF13434">
    <property type="entry name" value="Lys_Orn_oxgnase"/>
    <property type="match status" value="1"/>
</dbReference>
<evidence type="ECO:0000256" key="16">
    <source>
        <dbReference type="SAM" id="MobiDB-lite"/>
    </source>
</evidence>
<dbReference type="PANTHER" id="PTHR42802:SF1">
    <property type="entry name" value="L-ORNITHINE N(5)-MONOOXYGENASE"/>
    <property type="match status" value="1"/>
</dbReference>
<gene>
    <name evidence="17" type="ORF">GCM10009750_07080</name>
</gene>
<dbReference type="EMBL" id="BAAANK010000002">
    <property type="protein sequence ID" value="GAA1826276.1"/>
    <property type="molecule type" value="Genomic_DNA"/>
</dbReference>
<dbReference type="PROSITE" id="PS51257">
    <property type="entry name" value="PROKAR_LIPOPROTEIN"/>
    <property type="match status" value="1"/>
</dbReference>